<feature type="domain" description="UBA" evidence="12">
    <location>
        <begin position="70"/>
        <end position="110"/>
    </location>
</feature>
<dbReference type="InterPro" id="IPR000719">
    <property type="entry name" value="Prot_kinase_dom"/>
</dbReference>
<evidence type="ECO:0000256" key="9">
    <source>
        <dbReference type="ARBA" id="ARBA00048679"/>
    </source>
</evidence>
<keyword evidence="4" id="KW-0808">Transferase</keyword>
<dbReference type="PROSITE" id="PS50030">
    <property type="entry name" value="UBA"/>
    <property type="match status" value="1"/>
</dbReference>
<keyword evidence="6 14" id="KW-0418">Kinase</keyword>
<feature type="compositionally biased region" description="Low complexity" evidence="10">
    <location>
        <begin position="236"/>
        <end position="258"/>
    </location>
</feature>
<reference evidence="14" key="1">
    <citation type="submission" date="2022-08" db="EMBL/GenBank/DDBJ databases">
        <title>Novel sulphate-reducing endosymbionts in the free-living metamonad Anaeramoeba.</title>
        <authorList>
            <person name="Jerlstrom-Hultqvist J."/>
            <person name="Cepicka I."/>
            <person name="Gallot-Lavallee L."/>
            <person name="Salas-Leiva D."/>
            <person name="Curtis B.A."/>
            <person name="Zahonova K."/>
            <person name="Pipaliya S."/>
            <person name="Dacks J."/>
            <person name="Roger A.J."/>
        </authorList>
    </citation>
    <scope>NUCLEOTIDE SEQUENCE</scope>
    <source>
        <strain evidence="14">Busselton2</strain>
    </source>
</reference>
<evidence type="ECO:0000256" key="2">
    <source>
        <dbReference type="ARBA" id="ARBA00012513"/>
    </source>
</evidence>
<dbReference type="Pfam" id="PF02149">
    <property type="entry name" value="KA1"/>
    <property type="match status" value="1"/>
</dbReference>
<comment type="catalytic activity">
    <reaction evidence="8">
        <text>L-threonyl-[protein] + ATP = O-phospho-L-threonyl-[protein] + ADP + H(+)</text>
        <dbReference type="Rhea" id="RHEA:46608"/>
        <dbReference type="Rhea" id="RHEA-COMP:11060"/>
        <dbReference type="Rhea" id="RHEA-COMP:11605"/>
        <dbReference type="ChEBI" id="CHEBI:15378"/>
        <dbReference type="ChEBI" id="CHEBI:30013"/>
        <dbReference type="ChEBI" id="CHEBI:30616"/>
        <dbReference type="ChEBI" id="CHEBI:61977"/>
        <dbReference type="ChEBI" id="CHEBI:456216"/>
        <dbReference type="EC" id="2.7.11.1"/>
    </reaction>
</comment>
<dbReference type="SUPFAM" id="SSF56112">
    <property type="entry name" value="Protein kinase-like (PK-like)"/>
    <property type="match status" value="1"/>
</dbReference>
<comment type="catalytic activity">
    <reaction evidence="9">
        <text>L-seryl-[protein] + ATP = O-phospho-L-seryl-[protein] + ADP + H(+)</text>
        <dbReference type="Rhea" id="RHEA:17989"/>
        <dbReference type="Rhea" id="RHEA-COMP:9863"/>
        <dbReference type="Rhea" id="RHEA-COMP:11604"/>
        <dbReference type="ChEBI" id="CHEBI:15378"/>
        <dbReference type="ChEBI" id="CHEBI:29999"/>
        <dbReference type="ChEBI" id="CHEBI:30616"/>
        <dbReference type="ChEBI" id="CHEBI:83421"/>
        <dbReference type="ChEBI" id="CHEBI:456216"/>
        <dbReference type="EC" id="2.7.11.1"/>
    </reaction>
</comment>
<accession>A0AAV7ZHM2</accession>
<feature type="compositionally biased region" description="Polar residues" evidence="10">
    <location>
        <begin position="219"/>
        <end position="228"/>
    </location>
</feature>
<keyword evidence="3" id="KW-0723">Serine/threonine-protein kinase</keyword>
<evidence type="ECO:0000256" key="4">
    <source>
        <dbReference type="ARBA" id="ARBA00022679"/>
    </source>
</evidence>
<keyword evidence="5" id="KW-0547">Nucleotide-binding</keyword>
<dbReference type="InterPro" id="IPR001772">
    <property type="entry name" value="KA1_dom"/>
</dbReference>
<gene>
    <name evidence="14" type="ORF">M0812_15797</name>
</gene>
<organism evidence="14 15">
    <name type="scientific">Anaeramoeba flamelloides</name>
    <dbReference type="NCBI Taxonomy" id="1746091"/>
    <lineage>
        <taxon>Eukaryota</taxon>
        <taxon>Metamonada</taxon>
        <taxon>Anaeramoebidae</taxon>
        <taxon>Anaeramoeba</taxon>
    </lineage>
</organism>
<proteinExistence type="inferred from homology"/>
<sequence>MKQILSGEYHVPNFISNEAKDLISRILEQNPNERITIKEIQQHPWFTNQETKNKLTNSKIEDLFNTKHQPTNFKVLEEMEEIGFNTTQVMKDLKRGSRNSNTASYFLFCKDIEKKEKRLNTQLDLDYDSEDEELSNMLMSKILRLELNKNFIQDEKKNYHHNSNINDNSNNNSNSNSNSNSIGKMKNENSIEKNIKFDTFSNPNIKILPRIQKKQNELQSMNKTNSSPKIPMLIDNNVNNKNNVNNNNNIENNENFNDQNEDEIQMGSDNSRTQNTKNNKTKVAKIKKKKKKKKNSSKQKKVKLAVGNFLEKTKFWKKKGRRNKNNPNEPIRNESQLQKETKLPRKHSTDRRSRKPRSSTADELLVSKILLNMGSNSNKNRKNNITTNVKTSNNHKNQARIPMEIEKPKIIRKPRASTSETVSILEKRQKRKTEIYEKKMINKKIQKNQKDQIREIRGIFDSSTMSTKHPKIILNQTMQVLKKLNVQFSPKSQYILECQIFFENELIKFIVEIAQIHSLKNYHMVRFQRLIGDIWKFQTFWSNVVKELNL</sequence>
<evidence type="ECO:0000313" key="14">
    <source>
        <dbReference type="EMBL" id="KAJ3439758.1"/>
    </source>
</evidence>
<feature type="compositionally biased region" description="Basic residues" evidence="10">
    <location>
        <begin position="344"/>
        <end position="357"/>
    </location>
</feature>
<dbReference type="InterPro" id="IPR030616">
    <property type="entry name" value="Aur-like"/>
</dbReference>
<dbReference type="PROSITE" id="PS50011">
    <property type="entry name" value="PROTEIN_KINASE_DOM"/>
    <property type="match status" value="1"/>
</dbReference>
<dbReference type="GO" id="GO:0004674">
    <property type="term" value="F:protein serine/threonine kinase activity"/>
    <property type="evidence" value="ECO:0007669"/>
    <property type="project" value="UniProtKB-KW"/>
</dbReference>
<dbReference type="EMBL" id="JANTQA010000032">
    <property type="protein sequence ID" value="KAJ3439758.1"/>
    <property type="molecule type" value="Genomic_DNA"/>
</dbReference>
<comment type="similarity">
    <text evidence="1">Belongs to the protein kinase superfamily. CAMK Ser/Thr protein kinase family. SNF1 subfamily.</text>
</comment>
<evidence type="ECO:0000256" key="7">
    <source>
        <dbReference type="ARBA" id="ARBA00022840"/>
    </source>
</evidence>
<dbReference type="InterPro" id="IPR015940">
    <property type="entry name" value="UBA"/>
</dbReference>
<dbReference type="InterPro" id="IPR028375">
    <property type="entry name" value="KA1/Ssp2_C"/>
</dbReference>
<feature type="compositionally biased region" description="Polar residues" evidence="10">
    <location>
        <begin position="373"/>
        <end position="395"/>
    </location>
</feature>
<dbReference type="Proteomes" id="UP001146793">
    <property type="component" value="Unassembled WGS sequence"/>
</dbReference>
<evidence type="ECO:0000259" key="11">
    <source>
        <dbReference type="PROSITE" id="PS50011"/>
    </source>
</evidence>
<dbReference type="Gene3D" id="1.10.510.10">
    <property type="entry name" value="Transferase(Phosphotransferase) domain 1"/>
    <property type="match status" value="1"/>
</dbReference>
<feature type="domain" description="KA1" evidence="13">
    <location>
        <begin position="500"/>
        <end position="550"/>
    </location>
</feature>
<evidence type="ECO:0000313" key="15">
    <source>
        <dbReference type="Proteomes" id="UP001146793"/>
    </source>
</evidence>
<keyword evidence="7" id="KW-0067">ATP-binding</keyword>
<evidence type="ECO:0000256" key="6">
    <source>
        <dbReference type="ARBA" id="ARBA00022777"/>
    </source>
</evidence>
<feature type="region of interest" description="Disordered" evidence="10">
    <location>
        <begin position="159"/>
        <end position="185"/>
    </location>
</feature>
<dbReference type="EC" id="2.7.11.1" evidence="2"/>
<feature type="domain" description="Protein kinase" evidence="11">
    <location>
        <begin position="1"/>
        <end position="46"/>
    </location>
</feature>
<feature type="region of interest" description="Disordered" evidence="10">
    <location>
        <begin position="219"/>
        <end position="395"/>
    </location>
</feature>
<dbReference type="InterPro" id="IPR011009">
    <property type="entry name" value="Kinase-like_dom_sf"/>
</dbReference>
<evidence type="ECO:0000256" key="8">
    <source>
        <dbReference type="ARBA" id="ARBA00047899"/>
    </source>
</evidence>
<comment type="caution">
    <text evidence="14">The sequence shown here is derived from an EMBL/GenBank/DDBJ whole genome shotgun (WGS) entry which is preliminary data.</text>
</comment>
<dbReference type="Gene3D" id="3.30.310.80">
    <property type="entry name" value="Kinase associated domain 1, KA1"/>
    <property type="match status" value="1"/>
</dbReference>
<dbReference type="AlphaFoldDB" id="A0AAV7ZHM2"/>
<feature type="compositionally biased region" description="Basic residues" evidence="10">
    <location>
        <begin position="315"/>
        <end position="324"/>
    </location>
</feature>
<evidence type="ECO:0000256" key="5">
    <source>
        <dbReference type="ARBA" id="ARBA00022741"/>
    </source>
</evidence>
<dbReference type="SUPFAM" id="SSF103243">
    <property type="entry name" value="KA1-like"/>
    <property type="match status" value="1"/>
</dbReference>
<evidence type="ECO:0000259" key="13">
    <source>
        <dbReference type="PROSITE" id="PS50032"/>
    </source>
</evidence>
<evidence type="ECO:0000256" key="1">
    <source>
        <dbReference type="ARBA" id="ARBA00006234"/>
    </source>
</evidence>
<dbReference type="PROSITE" id="PS50032">
    <property type="entry name" value="KA1"/>
    <property type="match status" value="1"/>
</dbReference>
<evidence type="ECO:0000256" key="10">
    <source>
        <dbReference type="SAM" id="MobiDB-lite"/>
    </source>
</evidence>
<feature type="compositionally biased region" description="Low complexity" evidence="10">
    <location>
        <begin position="162"/>
        <end position="181"/>
    </location>
</feature>
<name>A0AAV7ZHM2_9EUKA</name>
<protein>
    <recommendedName>
        <fullName evidence="2">non-specific serine/threonine protein kinase</fullName>
        <ecNumber evidence="2">2.7.11.1</ecNumber>
    </recommendedName>
</protein>
<dbReference type="GO" id="GO:0005524">
    <property type="term" value="F:ATP binding"/>
    <property type="evidence" value="ECO:0007669"/>
    <property type="project" value="UniProtKB-KW"/>
</dbReference>
<evidence type="ECO:0000259" key="12">
    <source>
        <dbReference type="PROSITE" id="PS50030"/>
    </source>
</evidence>
<feature type="compositionally biased region" description="Basic residues" evidence="10">
    <location>
        <begin position="279"/>
        <end position="303"/>
    </location>
</feature>
<dbReference type="PANTHER" id="PTHR24350">
    <property type="entry name" value="SERINE/THREONINE-PROTEIN KINASE IAL-RELATED"/>
    <property type="match status" value="1"/>
</dbReference>
<evidence type="ECO:0000256" key="3">
    <source>
        <dbReference type="ARBA" id="ARBA00022527"/>
    </source>
</evidence>